<dbReference type="EMBL" id="MRCB01000002">
    <property type="protein sequence ID" value="OKH26143.1"/>
    <property type="molecule type" value="Genomic_DNA"/>
</dbReference>
<dbReference type="Proteomes" id="UP000186868">
    <property type="component" value="Unassembled WGS sequence"/>
</dbReference>
<comment type="caution">
    <text evidence="1">The sequence shown here is derived from an EMBL/GenBank/DDBJ whole genome shotgun (WGS) entry which is preliminary data.</text>
</comment>
<keyword evidence="1" id="KW-0808">Transferase</keyword>
<gene>
    <name evidence="1" type="ORF">NIES593_03465</name>
</gene>
<dbReference type="RefSeq" id="WP_073598250.1">
    <property type="nucleotide sequence ID" value="NZ_MRCB01000002.1"/>
</dbReference>
<keyword evidence="2" id="KW-1185">Reference proteome</keyword>
<reference evidence="1 2" key="1">
    <citation type="submission" date="2016-11" db="EMBL/GenBank/DDBJ databases">
        <title>Draft Genome Sequences of Nine Cyanobacterial Strains from Diverse Habitats.</title>
        <authorList>
            <person name="Zhu T."/>
            <person name="Hou S."/>
            <person name="Lu X."/>
            <person name="Hess W.R."/>
        </authorList>
    </citation>
    <scope>NUCLEOTIDE SEQUENCE [LARGE SCALE GENOMIC DNA]</scope>
    <source>
        <strain evidence="1 2">NIES-593</strain>
    </source>
</reference>
<dbReference type="NCBIfam" id="NF045582">
    <property type="entry name" value="Npun_R2823_gen"/>
    <property type="match status" value="1"/>
</dbReference>
<evidence type="ECO:0000313" key="1">
    <source>
        <dbReference type="EMBL" id="OKH26143.1"/>
    </source>
</evidence>
<dbReference type="Gene3D" id="3.90.550.10">
    <property type="entry name" value="Spore Coat Polysaccharide Biosynthesis Protein SpsA, Chain A"/>
    <property type="match status" value="1"/>
</dbReference>
<dbReference type="AlphaFoldDB" id="A0A1U7HRC2"/>
<dbReference type="GO" id="GO:0016740">
    <property type="term" value="F:transferase activity"/>
    <property type="evidence" value="ECO:0007669"/>
    <property type="project" value="UniProtKB-KW"/>
</dbReference>
<name>A0A1U7HRC2_9CYAN</name>
<sequence>MDGICTLANDRVYDQLIALLNSIEANSDSETPVCVYPYDDNTEKIAAEIAKRPNVQLYDDRSSIEKWDNFARSVWDTHPTARERWAKVGSTGYHRFGTHRRYCAFDAPFDRFLYMDADTLLLDSVDSIFARLDRDDCIVYDFQYKDPTHVYELSSAKLTEIFPTQRIKSEIFCSGFYASKKDLFDEERKNWLLDRLKSGEAEILYPMAPDQTLINYMMMRSGYSIYNFALQLPKNKRTGCSITSRHFKSRNNLLYDKGNRLTYLHYIGIHSRVFAQVGAGENLSFPYRDIFLYYRYLYEPEQRPNFNEKAKPYRQSPNLAKKILKKLGLTF</sequence>
<proteinExistence type="predicted"/>
<dbReference type="SUPFAM" id="SSF53448">
    <property type="entry name" value="Nucleotide-diphospho-sugar transferases"/>
    <property type="match status" value="1"/>
</dbReference>
<organism evidence="1 2">
    <name type="scientific">Hydrococcus rivularis NIES-593</name>
    <dbReference type="NCBI Taxonomy" id="1921803"/>
    <lineage>
        <taxon>Bacteria</taxon>
        <taxon>Bacillati</taxon>
        <taxon>Cyanobacteriota</taxon>
        <taxon>Cyanophyceae</taxon>
        <taxon>Pleurocapsales</taxon>
        <taxon>Hydrococcaceae</taxon>
        <taxon>Hydrococcus</taxon>
    </lineage>
</organism>
<protein>
    <submittedName>
        <fullName evidence="1">Sugar transferase</fullName>
    </submittedName>
</protein>
<dbReference type="OrthoDB" id="480149at2"/>
<dbReference type="InterPro" id="IPR054619">
    <property type="entry name" value="Npun_R2821-like"/>
</dbReference>
<accession>A0A1U7HRC2</accession>
<dbReference type="InterPro" id="IPR029044">
    <property type="entry name" value="Nucleotide-diphossugar_trans"/>
</dbReference>
<dbReference type="STRING" id="1921803.NIES593_03465"/>
<evidence type="ECO:0000313" key="2">
    <source>
        <dbReference type="Proteomes" id="UP000186868"/>
    </source>
</evidence>